<name>A0A7S0B7G6_9DINO</name>
<organism evidence="1">
    <name type="scientific">Pyrodinium bahamense</name>
    <dbReference type="NCBI Taxonomy" id="73915"/>
    <lineage>
        <taxon>Eukaryota</taxon>
        <taxon>Sar</taxon>
        <taxon>Alveolata</taxon>
        <taxon>Dinophyceae</taxon>
        <taxon>Gonyaulacales</taxon>
        <taxon>Pyrocystaceae</taxon>
        <taxon>Pyrodinium</taxon>
    </lineage>
</organism>
<reference evidence="1" key="1">
    <citation type="submission" date="2021-01" db="EMBL/GenBank/DDBJ databases">
        <authorList>
            <person name="Corre E."/>
            <person name="Pelletier E."/>
            <person name="Niang G."/>
            <person name="Scheremetjew M."/>
            <person name="Finn R."/>
            <person name="Kale V."/>
            <person name="Holt S."/>
            <person name="Cochrane G."/>
            <person name="Meng A."/>
            <person name="Brown T."/>
            <person name="Cohen L."/>
        </authorList>
    </citation>
    <scope>NUCLEOTIDE SEQUENCE</scope>
    <source>
        <strain evidence="1">Pbaha01</strain>
    </source>
</reference>
<proteinExistence type="predicted"/>
<sequence length="213" mass="22699">MGVDVVGVEYSGYGAAPGSPSVRTAEANALAAYEHLIAKGVLPEHVVVYGHSVGSGPACRFATSRKVGGLVLHAPITSAVKAIERTEGCCRPSLFFCCCDVFRNHELLQTVSCPSLVIHGRCDVLVPCSHGERLEQAIPEEHRWPGFFPEQSGHSTIEKSEKPAYFRCLRNFLDGAALRTSVALQHPDDTGLAAGFEGSPAGFARVPLGPEMV</sequence>
<dbReference type="InterPro" id="IPR029058">
    <property type="entry name" value="AB_hydrolase_fold"/>
</dbReference>
<accession>A0A7S0B7G6</accession>
<dbReference type="AlphaFoldDB" id="A0A7S0B7G6"/>
<evidence type="ECO:0000313" key="1">
    <source>
        <dbReference type="EMBL" id="CAD8385628.1"/>
    </source>
</evidence>
<dbReference type="PANTHER" id="PTHR12277:SF81">
    <property type="entry name" value="PROTEIN ABHD13"/>
    <property type="match status" value="1"/>
</dbReference>
<dbReference type="Gene3D" id="3.40.50.1820">
    <property type="entry name" value="alpha/beta hydrolase"/>
    <property type="match status" value="1"/>
</dbReference>
<dbReference type="SUPFAM" id="SSF53474">
    <property type="entry name" value="alpha/beta-Hydrolases"/>
    <property type="match status" value="1"/>
</dbReference>
<gene>
    <name evidence="1" type="ORF">PBAH0796_LOCUS29316</name>
</gene>
<evidence type="ECO:0008006" key="2">
    <source>
        <dbReference type="Google" id="ProtNLM"/>
    </source>
</evidence>
<dbReference type="EMBL" id="HBEG01048142">
    <property type="protein sequence ID" value="CAD8385628.1"/>
    <property type="molecule type" value="Transcribed_RNA"/>
</dbReference>
<protein>
    <recommendedName>
        <fullName evidence="2">Serine aminopeptidase S33 domain-containing protein</fullName>
    </recommendedName>
</protein>
<dbReference type="PANTHER" id="PTHR12277">
    <property type="entry name" value="ALPHA/BETA HYDROLASE DOMAIN-CONTAINING PROTEIN"/>
    <property type="match status" value="1"/>
</dbReference>